<evidence type="ECO:0000313" key="1">
    <source>
        <dbReference type="Proteomes" id="UP000887565"/>
    </source>
</evidence>
<name>A0A915IK35_ROMCU</name>
<accession>A0A915IK35</accession>
<keyword evidence="1" id="KW-1185">Reference proteome</keyword>
<dbReference type="WBParaSite" id="nRc.2.0.1.t14229-RA">
    <property type="protein sequence ID" value="nRc.2.0.1.t14229-RA"/>
    <property type="gene ID" value="nRc.2.0.1.g14229"/>
</dbReference>
<sequence length="71" mass="8286">MLQFRGPFVFFRSEWLNQPPSAKYLDDIRESATYKFVQELEGRRPSPNAGKTFEQSTTLKNMSRYFGVDSS</sequence>
<dbReference type="AlphaFoldDB" id="A0A915IK35"/>
<protein>
    <submittedName>
        <fullName evidence="2">Uncharacterized protein</fullName>
    </submittedName>
</protein>
<reference evidence="2" key="1">
    <citation type="submission" date="2022-11" db="UniProtKB">
        <authorList>
            <consortium name="WormBaseParasite"/>
        </authorList>
    </citation>
    <scope>IDENTIFICATION</scope>
</reference>
<dbReference type="Proteomes" id="UP000887565">
    <property type="component" value="Unplaced"/>
</dbReference>
<proteinExistence type="predicted"/>
<evidence type="ECO:0000313" key="2">
    <source>
        <dbReference type="WBParaSite" id="nRc.2.0.1.t14229-RA"/>
    </source>
</evidence>
<organism evidence="1 2">
    <name type="scientific">Romanomermis culicivorax</name>
    <name type="common">Nematode worm</name>
    <dbReference type="NCBI Taxonomy" id="13658"/>
    <lineage>
        <taxon>Eukaryota</taxon>
        <taxon>Metazoa</taxon>
        <taxon>Ecdysozoa</taxon>
        <taxon>Nematoda</taxon>
        <taxon>Enoplea</taxon>
        <taxon>Dorylaimia</taxon>
        <taxon>Mermithida</taxon>
        <taxon>Mermithoidea</taxon>
        <taxon>Mermithidae</taxon>
        <taxon>Romanomermis</taxon>
    </lineage>
</organism>